<evidence type="ECO:0000313" key="1">
    <source>
        <dbReference type="EMBL" id="AWB92023.1"/>
    </source>
</evidence>
<name>A0A2S0WL06_9ACTN</name>
<evidence type="ECO:0000313" key="2">
    <source>
        <dbReference type="Proteomes" id="UP000244384"/>
    </source>
</evidence>
<sequence length="67" mass="6854">MHGSSPAAWTGVLLCLLGITVGGIGLIPEPNWIVFYIGVGITLASGLIGWGMAAAGFGVDRAEHSHH</sequence>
<accession>A0A5F2F1B0</accession>
<accession>A0A2S0WL06</accession>
<proteinExistence type="predicted"/>
<dbReference type="AlphaFoldDB" id="A0A2S0WL06"/>
<reference evidence="2" key="1">
    <citation type="submission" date="2018-01" db="EMBL/GenBank/DDBJ databases">
        <authorList>
            <person name="Li J."/>
        </authorList>
    </citation>
    <scope>NUCLEOTIDE SEQUENCE [LARGE SCALE GENOMIC DNA]</scope>
    <source>
        <strain evidence="2">592</strain>
    </source>
</reference>
<dbReference type="EMBL" id="CP026952">
    <property type="protein sequence ID" value="AWB92023.1"/>
    <property type="molecule type" value="Genomic_DNA"/>
</dbReference>
<dbReference type="Proteomes" id="UP000244384">
    <property type="component" value="Chromosome"/>
</dbReference>
<dbReference type="RefSeq" id="WP_108577668.1">
    <property type="nucleotide sequence ID" value="NZ_CP026952.1"/>
</dbReference>
<dbReference type="NCBIfam" id="NF041681">
    <property type="entry name" value="HGxxPAAW"/>
    <property type="match status" value="1"/>
</dbReference>
<dbReference type="KEGG" id="aez:C3E78_07315"/>
<protein>
    <submittedName>
        <fullName evidence="1">Uncharacterized protein</fullName>
    </submittedName>
</protein>
<keyword evidence="2" id="KW-1185">Reference proteome</keyword>
<organism evidence="1 2">
    <name type="scientific">Aeromicrobium chenweiae</name>
    <dbReference type="NCBI Taxonomy" id="2079793"/>
    <lineage>
        <taxon>Bacteria</taxon>
        <taxon>Bacillati</taxon>
        <taxon>Actinomycetota</taxon>
        <taxon>Actinomycetes</taxon>
        <taxon>Propionibacteriales</taxon>
        <taxon>Nocardioidaceae</taxon>
        <taxon>Aeromicrobium</taxon>
    </lineage>
</organism>
<gene>
    <name evidence="1" type="ORF">C3E78_07315</name>
</gene>
<dbReference type="OrthoDB" id="3872677at2"/>